<organism evidence="1 2">
    <name type="scientific">Dermatophagoides pteronyssinus</name>
    <name type="common">European house dust mite</name>
    <dbReference type="NCBI Taxonomy" id="6956"/>
    <lineage>
        <taxon>Eukaryota</taxon>
        <taxon>Metazoa</taxon>
        <taxon>Ecdysozoa</taxon>
        <taxon>Arthropoda</taxon>
        <taxon>Chelicerata</taxon>
        <taxon>Arachnida</taxon>
        <taxon>Acari</taxon>
        <taxon>Acariformes</taxon>
        <taxon>Sarcoptiformes</taxon>
        <taxon>Astigmata</taxon>
        <taxon>Psoroptidia</taxon>
        <taxon>Analgoidea</taxon>
        <taxon>Pyroglyphidae</taxon>
        <taxon>Dermatophagoidinae</taxon>
        <taxon>Dermatophagoides</taxon>
    </lineage>
</organism>
<protein>
    <submittedName>
        <fullName evidence="1">Uncharacterized protein</fullName>
    </submittedName>
</protein>
<proteinExistence type="predicted"/>
<name>A0ABQ8JE81_DERPT</name>
<sequence>MIVIIIHGPVGLLEQTLTSDITQTVTNDGHLYYKCHGTIVIAMDLKVLIKYDHQKKFCKWINKAFIMVIAKAITNESNKSSLIRTLINHHQRFQ</sequence>
<gene>
    <name evidence="1" type="ORF">DERP_001339</name>
</gene>
<evidence type="ECO:0000313" key="2">
    <source>
        <dbReference type="Proteomes" id="UP000887458"/>
    </source>
</evidence>
<comment type="caution">
    <text evidence="1">The sequence shown here is derived from an EMBL/GenBank/DDBJ whole genome shotgun (WGS) entry which is preliminary data.</text>
</comment>
<evidence type="ECO:0000313" key="1">
    <source>
        <dbReference type="EMBL" id="KAH9420905.1"/>
    </source>
</evidence>
<dbReference type="Proteomes" id="UP000887458">
    <property type="component" value="Unassembled WGS sequence"/>
</dbReference>
<accession>A0ABQ8JE81</accession>
<reference evidence="1 2" key="1">
    <citation type="journal article" date="2018" name="J. Allergy Clin. Immunol.">
        <title>High-quality assembly of Dermatophagoides pteronyssinus genome and transcriptome reveals a wide range of novel allergens.</title>
        <authorList>
            <person name="Liu X.Y."/>
            <person name="Yang K.Y."/>
            <person name="Wang M.Q."/>
            <person name="Kwok J.S."/>
            <person name="Zeng X."/>
            <person name="Yang Z."/>
            <person name="Xiao X.J."/>
            <person name="Lau C.P."/>
            <person name="Li Y."/>
            <person name="Huang Z.M."/>
            <person name="Ba J.G."/>
            <person name="Yim A.K."/>
            <person name="Ouyang C.Y."/>
            <person name="Ngai S.M."/>
            <person name="Chan T.F."/>
            <person name="Leung E.L."/>
            <person name="Liu L."/>
            <person name="Liu Z.G."/>
            <person name="Tsui S.K."/>
        </authorList>
    </citation>
    <scope>NUCLEOTIDE SEQUENCE [LARGE SCALE GENOMIC DNA]</scope>
    <source>
        <strain evidence="1">Derp</strain>
    </source>
</reference>
<reference evidence="1 2" key="2">
    <citation type="journal article" date="2022" name="Mol. Biol. Evol.">
        <title>Comparative Genomics Reveals Insights into the Divergent Evolution of Astigmatic Mites and Household Pest Adaptations.</title>
        <authorList>
            <person name="Xiong Q."/>
            <person name="Wan A.T."/>
            <person name="Liu X."/>
            <person name="Fung C.S."/>
            <person name="Xiao X."/>
            <person name="Malainual N."/>
            <person name="Hou J."/>
            <person name="Wang L."/>
            <person name="Wang M."/>
            <person name="Yang K.Y."/>
            <person name="Cui Y."/>
            <person name="Leung E.L."/>
            <person name="Nong W."/>
            <person name="Shin S.K."/>
            <person name="Au S.W."/>
            <person name="Jeong K.Y."/>
            <person name="Chew F.T."/>
            <person name="Hui J.H."/>
            <person name="Leung T.F."/>
            <person name="Tungtrongchitr A."/>
            <person name="Zhong N."/>
            <person name="Liu Z."/>
            <person name="Tsui S.K."/>
        </authorList>
    </citation>
    <scope>NUCLEOTIDE SEQUENCE [LARGE SCALE GENOMIC DNA]</scope>
    <source>
        <strain evidence="1">Derp</strain>
    </source>
</reference>
<keyword evidence="2" id="KW-1185">Reference proteome</keyword>
<dbReference type="EMBL" id="NJHN03000047">
    <property type="protein sequence ID" value="KAH9420905.1"/>
    <property type="molecule type" value="Genomic_DNA"/>
</dbReference>